<evidence type="ECO:0000256" key="8">
    <source>
        <dbReference type="ARBA" id="ARBA00022878"/>
    </source>
</evidence>
<evidence type="ECO:0000256" key="10">
    <source>
        <dbReference type="PIRSR" id="PIRSR605959-1"/>
    </source>
</evidence>
<evidence type="ECO:0000256" key="5">
    <source>
        <dbReference type="ARBA" id="ARBA00022801"/>
    </source>
</evidence>
<dbReference type="GO" id="GO:0004334">
    <property type="term" value="F:fumarylacetoacetase activity"/>
    <property type="evidence" value="ECO:0007669"/>
    <property type="project" value="UniProtKB-UniRule"/>
</dbReference>
<comment type="similarity">
    <text evidence="2 13">Belongs to the FAH family.</text>
</comment>
<feature type="binding site" evidence="12">
    <location>
        <position position="226"/>
    </location>
    <ligand>
        <name>Ca(2+)</name>
        <dbReference type="ChEBI" id="CHEBI:29108"/>
    </ligand>
</feature>
<evidence type="ECO:0000256" key="1">
    <source>
        <dbReference type="ARBA" id="ARBA00004782"/>
    </source>
</evidence>
<dbReference type="Gene3D" id="2.30.30.230">
    <property type="entry name" value="Fumarylacetoacetase, N-terminal domain"/>
    <property type="match status" value="1"/>
</dbReference>
<evidence type="ECO:0000259" key="15">
    <source>
        <dbReference type="Pfam" id="PF09298"/>
    </source>
</evidence>
<dbReference type="Gene3D" id="3.90.850.10">
    <property type="entry name" value="Fumarylacetoacetase-like, C-terminal domain"/>
    <property type="match status" value="1"/>
</dbReference>
<comment type="catalytic activity">
    <reaction evidence="13">
        <text>4-fumarylacetoacetate + H2O = acetoacetate + fumarate + H(+)</text>
        <dbReference type="Rhea" id="RHEA:10244"/>
        <dbReference type="ChEBI" id="CHEBI:13705"/>
        <dbReference type="ChEBI" id="CHEBI:15377"/>
        <dbReference type="ChEBI" id="CHEBI:15378"/>
        <dbReference type="ChEBI" id="CHEBI:18034"/>
        <dbReference type="ChEBI" id="CHEBI:29806"/>
        <dbReference type="EC" id="3.7.1.2"/>
    </reaction>
</comment>
<keyword evidence="7 12" id="KW-0460">Magnesium</keyword>
<dbReference type="EMBL" id="JAGPNK010000024">
    <property type="protein sequence ID" value="KAH7304248.1"/>
    <property type="molecule type" value="Genomic_DNA"/>
</dbReference>
<dbReference type="NCBIfam" id="TIGR01266">
    <property type="entry name" value="fum_ac_acetase"/>
    <property type="match status" value="1"/>
</dbReference>
<evidence type="ECO:0000256" key="11">
    <source>
        <dbReference type="PIRSR" id="PIRSR605959-2"/>
    </source>
</evidence>
<feature type="active site" description="Proton acceptor" evidence="10">
    <location>
        <position position="129"/>
    </location>
</feature>
<evidence type="ECO:0000256" key="13">
    <source>
        <dbReference type="RuleBase" id="RU366008"/>
    </source>
</evidence>
<keyword evidence="4 12" id="KW-0479">Metal-binding</keyword>
<gene>
    <name evidence="16" type="ORF">B0I35DRAFT_454762</name>
</gene>
<comment type="cofactor">
    <cofactor evidence="13">
        <name>Mg(2+)</name>
        <dbReference type="ChEBI" id="CHEBI:18420"/>
    </cofactor>
    <cofactor evidence="13">
        <name>Ca(2+)</name>
        <dbReference type="ChEBI" id="CHEBI:29108"/>
    </cofactor>
</comment>
<dbReference type="GO" id="GO:0006572">
    <property type="term" value="P:L-tyrosine catabolic process"/>
    <property type="evidence" value="ECO:0007669"/>
    <property type="project" value="UniProtKB-UniRule"/>
</dbReference>
<feature type="domain" description="Fumarylacetoacetase N-terminal" evidence="15">
    <location>
        <begin position="17"/>
        <end position="114"/>
    </location>
</feature>
<comment type="pathway">
    <text evidence="1 13">Amino-acid degradation; L-phenylalanine degradation; acetoacetate and fumarate from L-phenylalanine: step 6/6.</text>
</comment>
<dbReference type="GO" id="GO:0006559">
    <property type="term" value="P:L-phenylalanine catabolic process"/>
    <property type="evidence" value="ECO:0007669"/>
    <property type="project" value="UniProtKB-UniRule"/>
</dbReference>
<dbReference type="InterPro" id="IPR005959">
    <property type="entry name" value="Fumarylacetoacetase"/>
</dbReference>
<dbReference type="GO" id="GO:0046872">
    <property type="term" value="F:metal ion binding"/>
    <property type="evidence" value="ECO:0007669"/>
    <property type="project" value="UniProtKB-UniRule"/>
</dbReference>
<dbReference type="InterPro" id="IPR011234">
    <property type="entry name" value="Fumarylacetoacetase-like_C"/>
</dbReference>
<feature type="domain" description="Fumarylacetoacetase-like C-terminal" evidence="14">
    <location>
        <begin position="121"/>
        <end position="393"/>
    </location>
</feature>
<protein>
    <recommendedName>
        <fullName evidence="3 13">Fumarylacetoacetase</fullName>
        <ecNumber evidence="3 13">3.7.1.2</ecNumber>
    </recommendedName>
    <alternativeName>
        <fullName evidence="13">Fumarylacetoacetate hydrolase</fullName>
    </alternativeName>
</protein>
<feature type="binding site" evidence="11">
    <location>
        <position position="233"/>
    </location>
    <ligand>
        <name>substrate</name>
    </ligand>
</feature>
<feature type="binding site" evidence="12">
    <location>
        <position position="192"/>
    </location>
    <ligand>
        <name>Ca(2+)</name>
        <dbReference type="ChEBI" id="CHEBI:29108"/>
    </ligand>
</feature>
<keyword evidence="5 13" id="KW-0378">Hydrolase</keyword>
<keyword evidence="17" id="KW-1185">Reference proteome</keyword>
<reference evidence="16" key="1">
    <citation type="journal article" date="2021" name="Nat. Commun.">
        <title>Genetic determinants of endophytism in the Arabidopsis root mycobiome.</title>
        <authorList>
            <person name="Mesny F."/>
            <person name="Miyauchi S."/>
            <person name="Thiergart T."/>
            <person name="Pickel B."/>
            <person name="Atanasova L."/>
            <person name="Karlsson M."/>
            <person name="Huettel B."/>
            <person name="Barry K.W."/>
            <person name="Haridas S."/>
            <person name="Chen C."/>
            <person name="Bauer D."/>
            <person name="Andreopoulos W."/>
            <person name="Pangilinan J."/>
            <person name="LaButti K."/>
            <person name="Riley R."/>
            <person name="Lipzen A."/>
            <person name="Clum A."/>
            <person name="Drula E."/>
            <person name="Henrissat B."/>
            <person name="Kohler A."/>
            <person name="Grigoriev I.V."/>
            <person name="Martin F.M."/>
            <person name="Hacquard S."/>
        </authorList>
    </citation>
    <scope>NUCLEOTIDE SEQUENCE</scope>
    <source>
        <strain evidence="16">MPI-CAGE-CH-0235</strain>
    </source>
</reference>
<keyword evidence="9 13" id="KW-0585">Phenylalanine catabolism</keyword>
<keyword evidence="8 13" id="KW-0828">Tyrosine catabolism</keyword>
<dbReference type="EC" id="3.7.1.2" evidence="3 13"/>
<feature type="binding site" evidence="11">
    <location>
        <position position="124"/>
    </location>
    <ligand>
        <name>substrate</name>
    </ligand>
</feature>
<feature type="binding site" evidence="12">
    <location>
        <position position="226"/>
    </location>
    <ligand>
        <name>Mg(2+)</name>
        <dbReference type="ChEBI" id="CHEBI:18420"/>
    </ligand>
</feature>
<dbReference type="Proteomes" id="UP000813444">
    <property type="component" value="Unassembled WGS sequence"/>
</dbReference>
<comment type="caution">
    <text evidence="16">The sequence shown here is derived from an EMBL/GenBank/DDBJ whole genome shotgun (WGS) entry which is preliminary data.</text>
</comment>
<dbReference type="InterPro" id="IPR015377">
    <property type="entry name" value="Fumarylacetoacetase_N"/>
</dbReference>
<organism evidence="16 17">
    <name type="scientific">Stachybotrys elegans</name>
    <dbReference type="NCBI Taxonomy" id="80388"/>
    <lineage>
        <taxon>Eukaryota</taxon>
        <taxon>Fungi</taxon>
        <taxon>Dikarya</taxon>
        <taxon>Ascomycota</taxon>
        <taxon>Pezizomycotina</taxon>
        <taxon>Sordariomycetes</taxon>
        <taxon>Hypocreomycetidae</taxon>
        <taxon>Hypocreales</taxon>
        <taxon>Stachybotryaceae</taxon>
        <taxon>Stachybotrys</taxon>
    </lineage>
</organism>
<dbReference type="InterPro" id="IPR036462">
    <property type="entry name" value="Fumarylacetoacetase_N_sf"/>
</dbReference>
<keyword evidence="6 12" id="KW-0106">Calcium</keyword>
<evidence type="ECO:0000313" key="16">
    <source>
        <dbReference type="EMBL" id="KAH7304248.1"/>
    </source>
</evidence>
<evidence type="ECO:0000256" key="7">
    <source>
        <dbReference type="ARBA" id="ARBA00022842"/>
    </source>
</evidence>
<dbReference type="PANTHER" id="PTHR43069:SF2">
    <property type="entry name" value="FUMARYLACETOACETASE"/>
    <property type="match status" value="1"/>
</dbReference>
<dbReference type="SUPFAM" id="SSF56529">
    <property type="entry name" value="FAH"/>
    <property type="match status" value="1"/>
</dbReference>
<feature type="binding site" evidence="12">
    <location>
        <position position="194"/>
    </location>
    <ligand>
        <name>Ca(2+)</name>
        <dbReference type="ChEBI" id="CHEBI:29108"/>
    </ligand>
</feature>
<dbReference type="GO" id="GO:1902000">
    <property type="term" value="P:homogentisate catabolic process"/>
    <property type="evidence" value="ECO:0007669"/>
    <property type="project" value="TreeGrafter"/>
</dbReference>
<evidence type="ECO:0000256" key="2">
    <source>
        <dbReference type="ARBA" id="ARBA00010211"/>
    </source>
</evidence>
<feature type="binding site" evidence="12">
    <location>
        <position position="246"/>
    </location>
    <ligand>
        <name>Mg(2+)</name>
        <dbReference type="ChEBI" id="CHEBI:18420"/>
    </ligand>
</feature>
<evidence type="ECO:0000256" key="9">
    <source>
        <dbReference type="ARBA" id="ARBA00023232"/>
    </source>
</evidence>
<accession>A0A8K0SEG9</accession>
<feature type="binding site" evidence="12">
    <location>
        <position position="250"/>
    </location>
    <ligand>
        <name>Mg(2+)</name>
        <dbReference type="ChEBI" id="CHEBI:18420"/>
    </ligand>
</feature>
<dbReference type="UniPathway" id="UPA00139">
    <property type="reaction ID" value="UER00341"/>
</dbReference>
<dbReference type="Pfam" id="PF01557">
    <property type="entry name" value="FAA_hydrolase"/>
    <property type="match status" value="1"/>
</dbReference>
<evidence type="ECO:0000256" key="3">
    <source>
        <dbReference type="ARBA" id="ARBA00012094"/>
    </source>
</evidence>
<evidence type="ECO:0000259" key="14">
    <source>
        <dbReference type="Pfam" id="PF01557"/>
    </source>
</evidence>
<dbReference type="InterPro" id="IPR036663">
    <property type="entry name" value="Fumarylacetoacetase_C_sf"/>
</dbReference>
<name>A0A8K0SEG9_9HYPO</name>
<dbReference type="SUPFAM" id="SSF63433">
    <property type="entry name" value="Fumarylacetoacetate hydrolase, FAH, N-terminal domain"/>
    <property type="match status" value="1"/>
</dbReference>
<dbReference type="Pfam" id="PF09298">
    <property type="entry name" value="FAA_hydrolase_N"/>
    <property type="match status" value="1"/>
</dbReference>
<dbReference type="PANTHER" id="PTHR43069">
    <property type="entry name" value="FUMARYLACETOACETASE"/>
    <property type="match status" value="1"/>
</dbReference>
<sequence>MATNPLLSGDSRFTIDNIPFGVISTKQDPTPRCAAAIGDFAIDLAKFAGDSRLDSIIGQNAATDIFSKPCLNSFAALERETRRAVRAALQLDIQDELIPPHCLVKLADVTMHLPFSIGGYSDFYCSLEHVQNCSPLAGVANIPESWFYAPSVYNGRVSSVVPSATPIRRPRGVYHGPDGKPVYGPSRALDFELEMGVFVSKPIDFASVLDIRDVEEHVFGFVLLNDWSARDLQVFEMKPLGPFHGKGFGTSISPWVVTMEALDPFKCSPKTKQNPAPFDHLKWPGPAGTFDINLEVELIRAGKVVKICSSNLRYLYWTPYQQLAHHASAGCGLSTGDLIGTGTISGDNVAEDGRKTELGCLFEATVGGTKEAELSDGTRMTYLEDGDEIVLKGTCGVKGGSAPFVDFGECRGIITPALSS</sequence>
<evidence type="ECO:0000256" key="12">
    <source>
        <dbReference type="PIRSR" id="PIRSR605959-3"/>
    </source>
</evidence>
<feature type="binding site" evidence="12">
    <location>
        <position position="122"/>
    </location>
    <ligand>
        <name>Ca(2+)</name>
        <dbReference type="ChEBI" id="CHEBI:29108"/>
    </ligand>
</feature>
<feature type="binding site" evidence="11">
    <location>
        <position position="343"/>
    </location>
    <ligand>
        <name>substrate</name>
    </ligand>
</feature>
<proteinExistence type="inferred from homology"/>
<evidence type="ECO:0000256" key="4">
    <source>
        <dbReference type="ARBA" id="ARBA00022723"/>
    </source>
</evidence>
<dbReference type="AlphaFoldDB" id="A0A8K0SEG9"/>
<dbReference type="OrthoDB" id="9971669at2759"/>
<evidence type="ECO:0000313" key="17">
    <source>
        <dbReference type="Proteomes" id="UP000813444"/>
    </source>
</evidence>
<evidence type="ECO:0000256" key="6">
    <source>
        <dbReference type="ARBA" id="ARBA00022837"/>
    </source>
</evidence>